<keyword evidence="3" id="KW-0472">Membrane</keyword>
<evidence type="ECO:0000256" key="1">
    <source>
        <dbReference type="ARBA" id="ARBA00023015"/>
    </source>
</evidence>
<dbReference type="InterPro" id="IPR013783">
    <property type="entry name" value="Ig-like_fold"/>
</dbReference>
<feature type="signal peptide" evidence="4">
    <location>
        <begin position="1"/>
        <end position="21"/>
    </location>
</feature>
<dbReference type="Gene3D" id="1.10.10.60">
    <property type="entry name" value="Homeodomain-like"/>
    <property type="match status" value="1"/>
</dbReference>
<keyword evidence="3" id="KW-0812">Transmembrane</keyword>
<keyword evidence="4" id="KW-0732">Signal</keyword>
<keyword evidence="1" id="KW-0805">Transcription regulation</keyword>
<dbReference type="Proteomes" id="UP000239068">
    <property type="component" value="Unassembled WGS sequence"/>
</dbReference>
<dbReference type="InterPro" id="IPR018060">
    <property type="entry name" value="HTH_AraC"/>
</dbReference>
<dbReference type="Gene3D" id="2.60.40.10">
    <property type="entry name" value="Immunoglobulins"/>
    <property type="match status" value="1"/>
</dbReference>
<evidence type="ECO:0000259" key="6">
    <source>
        <dbReference type="PROSITE" id="PS50093"/>
    </source>
</evidence>
<keyword evidence="3" id="KW-1133">Transmembrane helix</keyword>
<dbReference type="InterPro" id="IPR011889">
    <property type="entry name" value="Liste_lipo_26"/>
</dbReference>
<comment type="caution">
    <text evidence="7">The sequence shown here is derived from an EMBL/GenBank/DDBJ whole genome shotgun (WGS) entry which is preliminary data.</text>
</comment>
<dbReference type="GO" id="GO:0043565">
    <property type="term" value="F:sequence-specific DNA binding"/>
    <property type="evidence" value="ECO:0007669"/>
    <property type="project" value="InterPro"/>
</dbReference>
<feature type="transmembrane region" description="Helical" evidence="3">
    <location>
        <begin position="448"/>
        <end position="467"/>
    </location>
</feature>
<feature type="domain" description="PKD" evidence="6">
    <location>
        <begin position="52"/>
        <end position="85"/>
    </location>
</feature>
<dbReference type="InterPro" id="IPR000601">
    <property type="entry name" value="PKD_dom"/>
</dbReference>
<proteinExistence type="predicted"/>
<dbReference type="GO" id="GO:0003700">
    <property type="term" value="F:DNA-binding transcription factor activity"/>
    <property type="evidence" value="ECO:0007669"/>
    <property type="project" value="InterPro"/>
</dbReference>
<protein>
    <recommendedName>
        <fullName evidence="9">PKD domain-containing protein</fullName>
    </recommendedName>
</protein>
<dbReference type="Pfam" id="PF03382">
    <property type="entry name" value="DUF285"/>
    <property type="match status" value="3"/>
</dbReference>
<evidence type="ECO:0000256" key="3">
    <source>
        <dbReference type="SAM" id="Phobius"/>
    </source>
</evidence>
<dbReference type="EMBL" id="MSCM01000001">
    <property type="protein sequence ID" value="PQJ82136.1"/>
    <property type="molecule type" value="Genomic_DNA"/>
</dbReference>
<feature type="chain" id="PRO_5015714591" description="PKD domain-containing protein" evidence="4">
    <location>
        <begin position="22"/>
        <end position="633"/>
    </location>
</feature>
<evidence type="ECO:0000313" key="7">
    <source>
        <dbReference type="EMBL" id="PQJ82136.1"/>
    </source>
</evidence>
<dbReference type="AlphaFoldDB" id="A0A2S7WXC4"/>
<feature type="domain" description="HTH araC/xylS-type" evidence="5">
    <location>
        <begin position="518"/>
        <end position="627"/>
    </location>
</feature>
<name>A0A2S7WXC4_9FLAO</name>
<dbReference type="RefSeq" id="WP_105020707.1">
    <property type="nucleotide sequence ID" value="NZ_MSCM01000001.1"/>
</dbReference>
<reference evidence="7 8" key="1">
    <citation type="submission" date="2016-12" db="EMBL/GenBank/DDBJ databases">
        <title>Trade-off between light-utilization and light-protection in marine flavobacteria.</title>
        <authorList>
            <person name="Kumagai Y."/>
            <person name="Yoshizawa S."/>
            <person name="Kogure K."/>
            <person name="Iwasaki W."/>
        </authorList>
    </citation>
    <scope>NUCLEOTIDE SEQUENCE [LARGE SCALE GENOMIC DNA]</scope>
    <source>
        <strain evidence="7 8">ATCC 43844</strain>
    </source>
</reference>
<accession>A0A2S7WXC4</accession>
<keyword evidence="8" id="KW-1185">Reference proteome</keyword>
<dbReference type="InterPro" id="IPR009057">
    <property type="entry name" value="Homeodomain-like_sf"/>
</dbReference>
<organism evidence="7 8">
    <name type="scientific">Polaribacter glomeratus</name>
    <dbReference type="NCBI Taxonomy" id="102"/>
    <lineage>
        <taxon>Bacteria</taxon>
        <taxon>Pseudomonadati</taxon>
        <taxon>Bacteroidota</taxon>
        <taxon>Flavobacteriia</taxon>
        <taxon>Flavobacteriales</taxon>
        <taxon>Flavobacteriaceae</taxon>
    </lineage>
</organism>
<evidence type="ECO:0000256" key="2">
    <source>
        <dbReference type="ARBA" id="ARBA00023163"/>
    </source>
</evidence>
<sequence length="633" mass="72843">MPLRNLIFIVVYSFSLFFTNAQNNNFTSSWKIPNGTFELPLKEYANITVYWGDGSATTHKNGIFPTHTYNVSGSYNIEIDVNDAAKNIGSMFLNGNHPSRTMLLDISNWGEGIWSSFFGAFFGANYLTVSATDEPNLSKTTSMFRAFQNCSSLVGTTFKNWDVSTITNMRYLFAGGSKYKNINNFMIFNGDVSGWNTANVANMRGMFGNCIAFDVGGTQSLNNWNTAAVTDMQFMFSVDVIDVLFKVNVSSWNTANVTNMMAMFQGRAAFNCDISNWSTQKVTDMSYMFFEASAFNKNINRNGNSWNTAAVTNMYRMFYSAHSFNGDITNWNTTSLLNTESMFENAFTFNQNIRRDGDIWNTAEVTNMKWMFYYAEAFNGDITNWNTAKVTDMELMFYGAKAFKEKLEIVSKSWDMKRVRNKEVNNNLFPYKGENLNKGSTKLIFKEYLNYILIYVFILIISILYLFRKNILSKYKKNSRYVFSDLILTDTWSIKPLNTDLSEIEAKISERYNKNEIIKVFHLFEQNIFKDNIFEKKGVNVKEFSRITGVPLTHCFYLLKFHITSTSFTKFKNYSRIEVAVRLIENSYLVKGTFESLSVEVGFESYSTFFNSFKVHTSLTPSEYARLNKIELI</sequence>
<evidence type="ECO:0000313" key="8">
    <source>
        <dbReference type="Proteomes" id="UP000239068"/>
    </source>
</evidence>
<gene>
    <name evidence="7" type="ORF">BTO16_05920</name>
</gene>
<dbReference type="NCBIfam" id="TIGR02167">
    <property type="entry name" value="Liste_lipo_26"/>
    <property type="match status" value="4"/>
</dbReference>
<evidence type="ECO:0000256" key="4">
    <source>
        <dbReference type="SAM" id="SignalP"/>
    </source>
</evidence>
<dbReference type="InterPro" id="IPR005046">
    <property type="entry name" value="DUF285"/>
</dbReference>
<evidence type="ECO:0000259" key="5">
    <source>
        <dbReference type="PROSITE" id="PS01124"/>
    </source>
</evidence>
<dbReference type="PROSITE" id="PS50093">
    <property type="entry name" value="PKD"/>
    <property type="match status" value="1"/>
</dbReference>
<evidence type="ECO:0008006" key="9">
    <source>
        <dbReference type="Google" id="ProtNLM"/>
    </source>
</evidence>
<keyword evidence="2" id="KW-0804">Transcription</keyword>
<dbReference type="PROSITE" id="PS01124">
    <property type="entry name" value="HTH_ARAC_FAMILY_2"/>
    <property type="match status" value="1"/>
</dbReference>
<dbReference type="SUPFAM" id="SSF46689">
    <property type="entry name" value="Homeodomain-like"/>
    <property type="match status" value="1"/>
</dbReference>
<dbReference type="OrthoDB" id="9813840at2"/>